<keyword evidence="3" id="KW-0547">Nucleotide-binding</keyword>
<feature type="transmembrane region" description="Helical" evidence="7">
    <location>
        <begin position="61"/>
        <end position="81"/>
    </location>
</feature>
<dbReference type="InterPro" id="IPR039421">
    <property type="entry name" value="Type_1_exporter"/>
</dbReference>
<dbReference type="InterPro" id="IPR017871">
    <property type="entry name" value="ABC_transporter-like_CS"/>
</dbReference>
<dbReference type="InterPro" id="IPR027417">
    <property type="entry name" value="P-loop_NTPase"/>
</dbReference>
<feature type="transmembrane region" description="Helical" evidence="7">
    <location>
        <begin position="131"/>
        <end position="153"/>
    </location>
</feature>
<dbReference type="PROSITE" id="PS00211">
    <property type="entry name" value="ABC_TRANSPORTER_1"/>
    <property type="match status" value="1"/>
</dbReference>
<evidence type="ECO:0000256" key="3">
    <source>
        <dbReference type="ARBA" id="ARBA00022741"/>
    </source>
</evidence>
<keyword evidence="2 7" id="KW-0812">Transmembrane</keyword>
<evidence type="ECO:0000256" key="2">
    <source>
        <dbReference type="ARBA" id="ARBA00022692"/>
    </source>
</evidence>
<evidence type="ECO:0000256" key="4">
    <source>
        <dbReference type="ARBA" id="ARBA00022840"/>
    </source>
</evidence>
<dbReference type="Pfam" id="PF00664">
    <property type="entry name" value="ABC_membrane"/>
    <property type="match status" value="1"/>
</dbReference>
<feature type="domain" description="ABC transmembrane type-1" evidence="9">
    <location>
        <begin position="25"/>
        <end position="303"/>
    </location>
</feature>
<dbReference type="InterPro" id="IPR010128">
    <property type="entry name" value="ATPase_T1SS_PrtD-like"/>
</dbReference>
<keyword evidence="5 7" id="KW-1133">Transmembrane helix</keyword>
<dbReference type="EMBL" id="JAOWKZ010000002">
    <property type="protein sequence ID" value="MCV2872099.1"/>
    <property type="molecule type" value="Genomic_DNA"/>
</dbReference>
<feature type="domain" description="ABC transporter" evidence="8">
    <location>
        <begin position="334"/>
        <end position="570"/>
    </location>
</feature>
<evidence type="ECO:0000256" key="6">
    <source>
        <dbReference type="ARBA" id="ARBA00023136"/>
    </source>
</evidence>
<evidence type="ECO:0000313" key="10">
    <source>
        <dbReference type="EMBL" id="MCV2872099.1"/>
    </source>
</evidence>
<dbReference type="PANTHER" id="PTHR24221">
    <property type="entry name" value="ATP-BINDING CASSETTE SUB-FAMILY B"/>
    <property type="match status" value="1"/>
</dbReference>
<evidence type="ECO:0000259" key="8">
    <source>
        <dbReference type="PROSITE" id="PS50893"/>
    </source>
</evidence>
<evidence type="ECO:0000256" key="1">
    <source>
        <dbReference type="ARBA" id="ARBA00004651"/>
    </source>
</evidence>
<dbReference type="PANTHER" id="PTHR24221:SF248">
    <property type="entry name" value="ABC TRANSPORTER TRANSMEMBRANE REGION"/>
    <property type="match status" value="1"/>
</dbReference>
<dbReference type="InterPro" id="IPR003439">
    <property type="entry name" value="ABC_transporter-like_ATP-bd"/>
</dbReference>
<comment type="caution">
    <text evidence="10">The sequence shown here is derived from an EMBL/GenBank/DDBJ whole genome shotgun (WGS) entry which is preliminary data.</text>
</comment>
<proteinExistence type="predicted"/>
<evidence type="ECO:0000256" key="7">
    <source>
        <dbReference type="SAM" id="Phobius"/>
    </source>
</evidence>
<dbReference type="Gene3D" id="1.20.1560.10">
    <property type="entry name" value="ABC transporter type 1, transmembrane domain"/>
    <property type="match status" value="1"/>
</dbReference>
<comment type="subcellular location">
    <subcellularLocation>
        <location evidence="1">Cell membrane</location>
        <topology evidence="1">Multi-pass membrane protein</topology>
    </subcellularLocation>
</comment>
<reference evidence="10 11" key="1">
    <citation type="submission" date="2022-10" db="EMBL/GenBank/DDBJ databases">
        <title>Defluviimonas sp. nov., isolated from ocean surface sediments.</title>
        <authorList>
            <person name="He W."/>
            <person name="Wang L."/>
            <person name="Zhang D.-F."/>
        </authorList>
    </citation>
    <scope>NUCLEOTIDE SEQUENCE [LARGE SCALE GENOMIC DNA]</scope>
    <source>
        <strain evidence="10 11">WL0050</strain>
    </source>
</reference>
<dbReference type="SUPFAM" id="SSF52540">
    <property type="entry name" value="P-loop containing nucleoside triphosphate hydrolases"/>
    <property type="match status" value="1"/>
</dbReference>
<keyword evidence="11" id="KW-1185">Reference proteome</keyword>
<accession>A0ABT2ZLT4</accession>
<feature type="transmembrane region" description="Helical" evidence="7">
    <location>
        <begin position="250"/>
        <end position="268"/>
    </location>
</feature>
<dbReference type="Gene3D" id="3.40.50.300">
    <property type="entry name" value="P-loop containing nucleotide triphosphate hydrolases"/>
    <property type="match status" value="1"/>
</dbReference>
<dbReference type="PROSITE" id="PS50893">
    <property type="entry name" value="ABC_TRANSPORTER_2"/>
    <property type="match status" value="1"/>
</dbReference>
<dbReference type="RefSeq" id="WP_263739294.1">
    <property type="nucleotide sequence ID" value="NZ_JAOWKZ010000002.1"/>
</dbReference>
<dbReference type="SUPFAM" id="SSF90123">
    <property type="entry name" value="ABC transporter transmembrane region"/>
    <property type="match status" value="1"/>
</dbReference>
<gene>
    <name evidence="10" type="ORF">OEZ71_07300</name>
</gene>
<keyword evidence="6 7" id="KW-0472">Membrane</keyword>
<sequence length="578" mass="61733">MAQTDLSRGREELAAAQAEQRGLLWAVGLFSAFVNLLMLTGPIFMLQVYDRVLGSRSEETLLALFALVAFLFAMMGLLDLARGRVMARAAGRYQSALEARVFSAVLQRSALHPGDPVAATGLRDLDAIRQLLASPVFLALFDMPWAPVFLAAVFIFHPWLGFLAMAGGAVLIATTFANQSTTRRAVLGATAASQQADRLSDQLRDEADLIQSLGMRGTSFVRWAKARAEAMTQAVSAGDRSGTFTTFSKTFRLFLQSAMLALGAYLVLKGELTPGAMIASSILMGRALAPVEQSIGGWALVQRASEGRRRLAALLSAVPPQPQRTALPKPRAMLEVNQLTVVPPGQSAASLRMVSFRLEPGKALGVIGPSGAGKSTLAHALTGVWRPAGGWVRLDGATLDQYDPDELGRHVGYLPQRVTLFDGTIAENIARLEETPDDAAIVAAAQKAAAHQMILDLPEGYNTRVSQAGGRLSGGQIQRIGLARALYGDPVILVLDEPNSNLDNEGSMALNAAIKAMKADDRSVLIMAHRPAAIQECDDLMILDGGLRRAYGPRDEVLKTMVKNASEITRAKGQGGVT</sequence>
<dbReference type="PROSITE" id="PS50929">
    <property type="entry name" value="ABC_TM1F"/>
    <property type="match status" value="1"/>
</dbReference>
<evidence type="ECO:0000313" key="11">
    <source>
        <dbReference type="Proteomes" id="UP001652564"/>
    </source>
</evidence>
<protein>
    <submittedName>
        <fullName evidence="10">Type I secretion system permease/ATPase</fullName>
    </submittedName>
</protein>
<evidence type="ECO:0000256" key="5">
    <source>
        <dbReference type="ARBA" id="ARBA00022989"/>
    </source>
</evidence>
<dbReference type="InterPro" id="IPR003593">
    <property type="entry name" value="AAA+_ATPase"/>
</dbReference>
<dbReference type="InterPro" id="IPR011527">
    <property type="entry name" value="ABC1_TM_dom"/>
</dbReference>
<dbReference type="SMART" id="SM00382">
    <property type="entry name" value="AAA"/>
    <property type="match status" value="1"/>
</dbReference>
<name>A0ABT2ZLT4_9RHOB</name>
<dbReference type="InterPro" id="IPR036640">
    <property type="entry name" value="ABC1_TM_sf"/>
</dbReference>
<feature type="transmembrane region" description="Helical" evidence="7">
    <location>
        <begin position="159"/>
        <end position="177"/>
    </location>
</feature>
<feature type="transmembrane region" description="Helical" evidence="7">
    <location>
        <begin position="23"/>
        <end position="49"/>
    </location>
</feature>
<dbReference type="NCBIfam" id="TIGR01842">
    <property type="entry name" value="type_I_sec_PrtD"/>
    <property type="match status" value="1"/>
</dbReference>
<keyword evidence="4" id="KW-0067">ATP-binding</keyword>
<dbReference type="Proteomes" id="UP001652564">
    <property type="component" value="Unassembled WGS sequence"/>
</dbReference>
<organism evidence="10 11">
    <name type="scientific">Albidovulum litorale</name>
    <dbReference type="NCBI Taxonomy" id="2984134"/>
    <lineage>
        <taxon>Bacteria</taxon>
        <taxon>Pseudomonadati</taxon>
        <taxon>Pseudomonadota</taxon>
        <taxon>Alphaproteobacteria</taxon>
        <taxon>Rhodobacterales</taxon>
        <taxon>Paracoccaceae</taxon>
        <taxon>Albidovulum</taxon>
    </lineage>
</organism>
<dbReference type="Pfam" id="PF00005">
    <property type="entry name" value="ABC_tran"/>
    <property type="match status" value="1"/>
</dbReference>
<evidence type="ECO:0000259" key="9">
    <source>
        <dbReference type="PROSITE" id="PS50929"/>
    </source>
</evidence>